<dbReference type="Gene3D" id="3.30.565.10">
    <property type="entry name" value="Histidine kinase-like ATPase, C-terminal domain"/>
    <property type="match status" value="1"/>
</dbReference>
<organism evidence="11 12">
    <name type="scientific">Nonomuraea soli</name>
    <dbReference type="NCBI Taxonomy" id="1032476"/>
    <lineage>
        <taxon>Bacteria</taxon>
        <taxon>Bacillati</taxon>
        <taxon>Actinomycetota</taxon>
        <taxon>Actinomycetes</taxon>
        <taxon>Streptosporangiales</taxon>
        <taxon>Streptosporangiaceae</taxon>
        <taxon>Nonomuraea</taxon>
    </lineage>
</organism>
<dbReference type="Proteomes" id="UP000530928">
    <property type="component" value="Unassembled WGS sequence"/>
</dbReference>
<keyword evidence="8" id="KW-0902">Two-component regulatory system</keyword>
<dbReference type="InterPro" id="IPR003594">
    <property type="entry name" value="HATPase_dom"/>
</dbReference>
<keyword evidence="3" id="KW-0597">Phosphoprotein</keyword>
<dbReference type="RefSeq" id="WP_220134290.1">
    <property type="nucleotide sequence ID" value="NZ_BAABAM010000009.1"/>
</dbReference>
<keyword evidence="7" id="KW-0067">ATP-binding</keyword>
<dbReference type="EC" id="2.7.13.3" evidence="2"/>
<keyword evidence="9" id="KW-1133">Transmembrane helix</keyword>
<feature type="transmembrane region" description="Helical" evidence="9">
    <location>
        <begin position="51"/>
        <end position="68"/>
    </location>
</feature>
<evidence type="ECO:0000256" key="1">
    <source>
        <dbReference type="ARBA" id="ARBA00000085"/>
    </source>
</evidence>
<sequence>MRIATIVVVAGVVLGTIITFLVRPDRTPNALDFVLPLIACTAMFFQKRYPVAVLIVVTLCTLAYYPYARMDGPMMALPVMALYSAAAQGYLLAAITTGATALLLMGLGELGGTRHVSNTGFIMIAEGMVATIAAGGVTRSWRAYRQEVDRRIAQEAQRGEAEERLRIARELHDVIGHNISMINVQAGSALHGFKKRPEEAEEALRTIKDTSKETLRQLRSTLGMLRQVDEDAPIAPAASLARLDELTRASGLRVVTRVTGSLHDLPAEVDLAAARIVKEALTNVVRHSGGDSATMTVTRDPDLLTVRVEDDGPGASFTDGTGFGLQGMRERAAALGGSLVAGPRTPSGFHVIAELPLKGTA</sequence>
<evidence type="ECO:0000313" key="12">
    <source>
        <dbReference type="Proteomes" id="UP000530928"/>
    </source>
</evidence>
<dbReference type="PANTHER" id="PTHR24421">
    <property type="entry name" value="NITRATE/NITRITE SENSOR PROTEIN NARX-RELATED"/>
    <property type="match status" value="1"/>
</dbReference>
<dbReference type="InterPro" id="IPR011712">
    <property type="entry name" value="Sig_transdc_His_kin_sub3_dim/P"/>
</dbReference>
<keyword evidence="5" id="KW-0547">Nucleotide-binding</keyword>
<dbReference type="GO" id="GO:0005524">
    <property type="term" value="F:ATP binding"/>
    <property type="evidence" value="ECO:0007669"/>
    <property type="project" value="UniProtKB-KW"/>
</dbReference>
<evidence type="ECO:0000256" key="7">
    <source>
        <dbReference type="ARBA" id="ARBA00022840"/>
    </source>
</evidence>
<evidence type="ECO:0000313" key="11">
    <source>
        <dbReference type="EMBL" id="MBA2895346.1"/>
    </source>
</evidence>
<keyword evidence="12" id="KW-1185">Reference proteome</keyword>
<dbReference type="SMART" id="SM00387">
    <property type="entry name" value="HATPase_c"/>
    <property type="match status" value="1"/>
</dbReference>
<evidence type="ECO:0000256" key="5">
    <source>
        <dbReference type="ARBA" id="ARBA00022741"/>
    </source>
</evidence>
<dbReference type="EMBL" id="JACDUR010000007">
    <property type="protein sequence ID" value="MBA2895346.1"/>
    <property type="molecule type" value="Genomic_DNA"/>
</dbReference>
<dbReference type="AlphaFoldDB" id="A0A7W0HU32"/>
<dbReference type="Gene3D" id="1.20.5.1930">
    <property type="match status" value="1"/>
</dbReference>
<evidence type="ECO:0000256" key="4">
    <source>
        <dbReference type="ARBA" id="ARBA00022679"/>
    </source>
</evidence>
<comment type="caution">
    <text evidence="11">The sequence shown here is derived from an EMBL/GenBank/DDBJ whole genome shotgun (WGS) entry which is preliminary data.</text>
</comment>
<keyword evidence="4" id="KW-0808">Transferase</keyword>
<dbReference type="CDD" id="cd16917">
    <property type="entry name" value="HATPase_UhpB-NarQ-NarX-like"/>
    <property type="match status" value="1"/>
</dbReference>
<evidence type="ECO:0000256" key="6">
    <source>
        <dbReference type="ARBA" id="ARBA00022777"/>
    </source>
</evidence>
<dbReference type="InterPro" id="IPR050482">
    <property type="entry name" value="Sensor_HK_TwoCompSys"/>
</dbReference>
<name>A0A7W0HU32_9ACTN</name>
<evidence type="ECO:0000256" key="8">
    <source>
        <dbReference type="ARBA" id="ARBA00023012"/>
    </source>
</evidence>
<dbReference type="GO" id="GO:0016020">
    <property type="term" value="C:membrane"/>
    <property type="evidence" value="ECO:0007669"/>
    <property type="project" value="InterPro"/>
</dbReference>
<proteinExistence type="predicted"/>
<feature type="transmembrane region" description="Helical" evidence="9">
    <location>
        <begin position="6"/>
        <end position="22"/>
    </location>
</feature>
<protein>
    <recommendedName>
        <fullName evidence="2">histidine kinase</fullName>
        <ecNumber evidence="2">2.7.13.3</ecNumber>
    </recommendedName>
</protein>
<dbReference type="PANTHER" id="PTHR24421:SF10">
    <property type="entry name" value="NITRATE_NITRITE SENSOR PROTEIN NARQ"/>
    <property type="match status" value="1"/>
</dbReference>
<keyword evidence="6 11" id="KW-0418">Kinase</keyword>
<evidence type="ECO:0000256" key="3">
    <source>
        <dbReference type="ARBA" id="ARBA00022553"/>
    </source>
</evidence>
<evidence type="ECO:0000256" key="9">
    <source>
        <dbReference type="SAM" id="Phobius"/>
    </source>
</evidence>
<accession>A0A7W0HU32</accession>
<dbReference type="GO" id="GO:0046983">
    <property type="term" value="F:protein dimerization activity"/>
    <property type="evidence" value="ECO:0007669"/>
    <property type="project" value="InterPro"/>
</dbReference>
<feature type="transmembrane region" description="Helical" evidence="9">
    <location>
        <begin position="120"/>
        <end position="141"/>
    </location>
</feature>
<keyword evidence="9" id="KW-0812">Transmembrane</keyword>
<gene>
    <name evidence="11" type="ORF">HNR30_006732</name>
</gene>
<keyword evidence="9" id="KW-0472">Membrane</keyword>
<dbReference type="Pfam" id="PF02518">
    <property type="entry name" value="HATPase_c"/>
    <property type="match status" value="1"/>
</dbReference>
<dbReference type="SUPFAM" id="SSF55874">
    <property type="entry name" value="ATPase domain of HSP90 chaperone/DNA topoisomerase II/histidine kinase"/>
    <property type="match status" value="1"/>
</dbReference>
<comment type="catalytic activity">
    <reaction evidence="1">
        <text>ATP + protein L-histidine = ADP + protein N-phospho-L-histidine.</text>
        <dbReference type="EC" id="2.7.13.3"/>
    </reaction>
</comment>
<feature type="transmembrane region" description="Helical" evidence="9">
    <location>
        <begin position="89"/>
        <end position="108"/>
    </location>
</feature>
<feature type="domain" description="Histidine kinase/HSP90-like ATPase" evidence="10">
    <location>
        <begin position="268"/>
        <end position="359"/>
    </location>
</feature>
<dbReference type="GO" id="GO:0000155">
    <property type="term" value="F:phosphorelay sensor kinase activity"/>
    <property type="evidence" value="ECO:0007669"/>
    <property type="project" value="InterPro"/>
</dbReference>
<evidence type="ECO:0000259" key="10">
    <source>
        <dbReference type="SMART" id="SM00387"/>
    </source>
</evidence>
<reference evidence="11 12" key="1">
    <citation type="submission" date="2020-07" db="EMBL/GenBank/DDBJ databases">
        <title>Genomic Encyclopedia of Type Strains, Phase IV (KMG-IV): sequencing the most valuable type-strain genomes for metagenomic binning, comparative biology and taxonomic classification.</title>
        <authorList>
            <person name="Goeker M."/>
        </authorList>
    </citation>
    <scope>NUCLEOTIDE SEQUENCE [LARGE SCALE GENOMIC DNA]</scope>
    <source>
        <strain evidence="11 12">DSM 45533</strain>
    </source>
</reference>
<evidence type="ECO:0000256" key="2">
    <source>
        <dbReference type="ARBA" id="ARBA00012438"/>
    </source>
</evidence>
<dbReference type="InterPro" id="IPR036890">
    <property type="entry name" value="HATPase_C_sf"/>
</dbReference>
<dbReference type="Pfam" id="PF07730">
    <property type="entry name" value="HisKA_3"/>
    <property type="match status" value="1"/>
</dbReference>